<evidence type="ECO:0000313" key="1">
    <source>
        <dbReference type="EMBL" id="ABS60214.1"/>
    </source>
</evidence>
<accession>A7HJY1</accession>
<proteinExistence type="predicted"/>
<dbReference type="OrthoDB" id="44866at2"/>
<evidence type="ECO:0000313" key="2">
    <source>
        <dbReference type="Proteomes" id="UP000002415"/>
    </source>
</evidence>
<name>A7HJY1_FERNB</name>
<gene>
    <name evidence="1" type="ordered locus">Fnod_0349</name>
</gene>
<dbReference type="AlphaFoldDB" id="A7HJY1"/>
<protein>
    <submittedName>
        <fullName evidence="1">Uncharacterized protein</fullName>
    </submittedName>
</protein>
<reference evidence="1 2" key="2">
    <citation type="journal article" date="2009" name="Proc. Natl. Acad. Sci. U.S.A.">
        <title>On the chimeric nature, thermophilic origin, and phylogenetic placement of the Thermotogales.</title>
        <authorList>
            <person name="Zhaxybayeva O."/>
            <person name="Swithers K.S."/>
            <person name="Lapierre P."/>
            <person name="Fournier G.P."/>
            <person name="Bickhart D.M."/>
            <person name="DeBoy R.T."/>
            <person name="Nelson K.E."/>
            <person name="Nesbo C.L."/>
            <person name="Doolittle W.F."/>
            <person name="Gogarten J.P."/>
            <person name="Noll K.M."/>
        </authorList>
    </citation>
    <scope>NUCLEOTIDE SEQUENCE [LARGE SCALE GENOMIC DNA]</scope>
    <source>
        <strain evidence="2">ATCC 35602 / DSM 5306 / Rt17-B1</strain>
    </source>
</reference>
<sequence length="203" mass="22692">MKKLLSTLFLITILILGFSITTLSKPFEPLKSILTLEESQFEISGDIKEVVMNFRGNGYIVVSTGEEDIRVSLSFANPTAVKTGERVTVKGEKLTFLVPLYIETGGYKIQVQKQIIGEDTISIEFEIKNIEITKTSSTIVLIDSENKEYKIPAQIIPIWKNLKAGDSFKITGVKKTVNIPTELTISGKTFKINTQLGFRIEKK</sequence>
<keyword evidence="2" id="KW-1185">Reference proteome</keyword>
<reference evidence="1 2" key="1">
    <citation type="submission" date="2007-07" db="EMBL/GenBank/DDBJ databases">
        <title>Complete sequence of Fervidobacterium nodosum Rt17-B1.</title>
        <authorList>
            <consortium name="US DOE Joint Genome Institute"/>
            <person name="Copeland A."/>
            <person name="Lucas S."/>
            <person name="Lapidus A."/>
            <person name="Barry K."/>
            <person name="Glavina del Rio T."/>
            <person name="Dalin E."/>
            <person name="Tice H."/>
            <person name="Pitluck S."/>
            <person name="Saunders E."/>
            <person name="Brettin T."/>
            <person name="Bruce D."/>
            <person name="Detter J.C."/>
            <person name="Han C."/>
            <person name="Schmutz J."/>
            <person name="Larimer F."/>
            <person name="Land M."/>
            <person name="Hauser L."/>
            <person name="Kyrpides N."/>
            <person name="Mikhailova N."/>
            <person name="Nelson K."/>
            <person name="Gogarten J.P."/>
            <person name="Noll K."/>
            <person name="Richardson P."/>
        </authorList>
    </citation>
    <scope>NUCLEOTIDE SEQUENCE [LARGE SCALE GENOMIC DNA]</scope>
    <source>
        <strain evidence="2">ATCC 35602 / DSM 5306 / Rt17-B1</strain>
    </source>
</reference>
<dbReference type="Proteomes" id="UP000002415">
    <property type="component" value="Chromosome"/>
</dbReference>
<dbReference type="KEGG" id="fno:Fnod_0349"/>
<dbReference type="RefSeq" id="WP_011993534.1">
    <property type="nucleotide sequence ID" value="NC_009718.1"/>
</dbReference>
<organism evidence="1 2">
    <name type="scientific">Fervidobacterium nodosum (strain ATCC 35602 / DSM 5306 / Rt17-B1)</name>
    <dbReference type="NCBI Taxonomy" id="381764"/>
    <lineage>
        <taxon>Bacteria</taxon>
        <taxon>Thermotogati</taxon>
        <taxon>Thermotogota</taxon>
        <taxon>Thermotogae</taxon>
        <taxon>Thermotogales</taxon>
        <taxon>Fervidobacteriaceae</taxon>
        <taxon>Fervidobacterium</taxon>
    </lineage>
</organism>
<dbReference type="EMBL" id="CP000771">
    <property type="protein sequence ID" value="ABS60214.1"/>
    <property type="molecule type" value="Genomic_DNA"/>
</dbReference>
<dbReference type="HOGENOM" id="CLU_1243787_0_0_0"/>
<dbReference type="STRING" id="381764.Fnod_0349"/>